<keyword evidence="1" id="KW-0472">Membrane</keyword>
<feature type="transmembrane region" description="Helical" evidence="1">
    <location>
        <begin position="20"/>
        <end position="44"/>
    </location>
</feature>
<evidence type="ECO:0000313" key="2">
    <source>
        <dbReference type="EMBL" id="AKO92778.1"/>
    </source>
</evidence>
<dbReference type="Proteomes" id="UP000036202">
    <property type="component" value="Chromosome"/>
</dbReference>
<dbReference type="PATRIC" id="fig|135735.6.peg.2552"/>
<dbReference type="AlphaFoldDB" id="A0A0H4KWQ7"/>
<proteinExistence type="predicted"/>
<accession>A0A0H4KWQ7</accession>
<dbReference type="RefSeq" id="WP_046217313.1">
    <property type="nucleotide sequence ID" value="NZ_CP011974.1"/>
</dbReference>
<keyword evidence="1" id="KW-0812">Transmembrane</keyword>
<keyword evidence="3" id="KW-1185">Reference proteome</keyword>
<evidence type="ECO:0000256" key="1">
    <source>
        <dbReference type="SAM" id="Phobius"/>
    </source>
</evidence>
<gene>
    <name evidence="2" type="ORF">BEH_12180</name>
</gene>
<dbReference type="OrthoDB" id="2429113at2"/>
<sequence length="153" mass="18126">MKKSWLSIFLPEDEYKEKRILYFLGEAAIIGICVSLLFLIASYIYPLRLINTSLFFSFVVVGQVIYIFLRYIFAGMEYTNTFSSNDYKREMKKIFFQSLTFMFVFFAFYVLISGLPQKQPEWRNMICLPILSGFLMFLMNFISLKSSYRKNNG</sequence>
<dbReference type="KEGG" id="beo:BEH_12180"/>
<name>A0A0H4KWQ7_9BACI</name>
<evidence type="ECO:0000313" key="3">
    <source>
        <dbReference type="Proteomes" id="UP000036202"/>
    </source>
</evidence>
<feature type="transmembrane region" description="Helical" evidence="1">
    <location>
        <begin position="50"/>
        <end position="73"/>
    </location>
</feature>
<organism evidence="2 3">
    <name type="scientific">Priestia filamentosa</name>
    <dbReference type="NCBI Taxonomy" id="1402861"/>
    <lineage>
        <taxon>Bacteria</taxon>
        <taxon>Bacillati</taxon>
        <taxon>Bacillota</taxon>
        <taxon>Bacilli</taxon>
        <taxon>Bacillales</taxon>
        <taxon>Bacillaceae</taxon>
        <taxon>Priestia</taxon>
    </lineage>
</organism>
<dbReference type="EMBL" id="CP011974">
    <property type="protein sequence ID" value="AKO92778.1"/>
    <property type="molecule type" value="Genomic_DNA"/>
</dbReference>
<evidence type="ECO:0008006" key="4">
    <source>
        <dbReference type="Google" id="ProtNLM"/>
    </source>
</evidence>
<reference evidence="2 3" key="1">
    <citation type="journal article" date="2015" name="PLoS ONE">
        <title>Genome Sequence of Bacillus endophyticus and Analysis of Its Companion Mechanism in the Ketogulonigenium vulgare-Bacillus Strain Consortium.</title>
        <authorList>
            <person name="Jia N."/>
            <person name="Du J."/>
            <person name="Ding M.Z."/>
            <person name="Gao F."/>
            <person name="Yuan Y.J."/>
        </authorList>
    </citation>
    <scope>NUCLEOTIDE SEQUENCE [LARGE SCALE GENOMIC DNA]</scope>
    <source>
        <strain evidence="2 3">Hbe603</strain>
    </source>
</reference>
<feature type="transmembrane region" description="Helical" evidence="1">
    <location>
        <begin position="94"/>
        <end position="116"/>
    </location>
</feature>
<feature type="transmembrane region" description="Helical" evidence="1">
    <location>
        <begin position="122"/>
        <end position="142"/>
    </location>
</feature>
<protein>
    <recommendedName>
        <fullName evidence="4">DUF3278 domain-containing protein</fullName>
    </recommendedName>
</protein>
<keyword evidence="1" id="KW-1133">Transmembrane helix</keyword>
<reference evidence="3" key="2">
    <citation type="submission" date="2015-06" db="EMBL/GenBank/DDBJ databases">
        <title>Genome Sequence of Bacillus endophyticus and Analysis of its Companion Mechanism in the Ketogulonigenium vulgare-Bacillus strain Consortium.</title>
        <authorList>
            <person name="Jia N."/>
            <person name="Du J."/>
            <person name="Ding M.-Z."/>
            <person name="Gao F."/>
            <person name="Yuan Y.-J."/>
        </authorList>
    </citation>
    <scope>NUCLEOTIDE SEQUENCE [LARGE SCALE GENOMIC DNA]</scope>
    <source>
        <strain evidence="3">Hbe603</strain>
    </source>
</reference>